<keyword evidence="3" id="KW-1185">Reference proteome</keyword>
<proteinExistence type="predicted"/>
<keyword evidence="1" id="KW-0812">Transmembrane</keyword>
<evidence type="ECO:0000313" key="2">
    <source>
        <dbReference type="EMBL" id="RDH83850.1"/>
    </source>
</evidence>
<dbReference type="Proteomes" id="UP000254266">
    <property type="component" value="Unassembled WGS sequence"/>
</dbReference>
<feature type="transmembrane region" description="Helical" evidence="1">
    <location>
        <begin position="21"/>
        <end position="40"/>
    </location>
</feature>
<organism evidence="2 3">
    <name type="scientific">endosymbiont of Galathealinum brachiosum</name>
    <dbReference type="NCBI Taxonomy" id="2200906"/>
    <lineage>
        <taxon>Bacteria</taxon>
        <taxon>Pseudomonadati</taxon>
        <taxon>Pseudomonadota</taxon>
        <taxon>Gammaproteobacteria</taxon>
        <taxon>sulfur-oxidizing symbionts</taxon>
    </lineage>
</organism>
<accession>A0A370DH29</accession>
<protein>
    <submittedName>
        <fullName evidence="2">Uncharacterized protein</fullName>
    </submittedName>
</protein>
<dbReference type="AlphaFoldDB" id="A0A370DH29"/>
<comment type="caution">
    <text evidence="2">The sequence shown here is derived from an EMBL/GenBank/DDBJ whole genome shotgun (WGS) entry which is preliminary data.</text>
</comment>
<evidence type="ECO:0000256" key="1">
    <source>
        <dbReference type="SAM" id="Phobius"/>
    </source>
</evidence>
<name>A0A370DH29_9GAMM</name>
<dbReference type="EMBL" id="QFXC01000008">
    <property type="protein sequence ID" value="RDH83850.1"/>
    <property type="molecule type" value="Genomic_DNA"/>
</dbReference>
<reference evidence="2 3" key="1">
    <citation type="journal article" date="2018" name="ISME J.">
        <title>Endosymbiont genomes yield clues of tubeworm success.</title>
        <authorList>
            <person name="Li Y."/>
            <person name="Liles M.R."/>
            <person name="Halanych K.M."/>
        </authorList>
    </citation>
    <scope>NUCLEOTIDE SEQUENCE [LARGE SCALE GENOMIC DNA]</scope>
    <source>
        <strain evidence="2">A1464</strain>
    </source>
</reference>
<keyword evidence="1" id="KW-0472">Membrane</keyword>
<feature type="transmembrane region" description="Helical" evidence="1">
    <location>
        <begin position="219"/>
        <end position="238"/>
    </location>
</feature>
<feature type="transmembrane region" description="Helical" evidence="1">
    <location>
        <begin position="60"/>
        <end position="85"/>
    </location>
</feature>
<feature type="transmembrane region" description="Helical" evidence="1">
    <location>
        <begin position="160"/>
        <end position="185"/>
    </location>
</feature>
<sequence length="351" mass="39860">MDHDSLITSEMSEIFTYSRSIIILLFPFVVLHYYSAHYYHLPLWSVVKWWGLNITKVNNAFPLFLGLFFTLLVNYLSVSGLVNILSLSISSEQQDLVYLGHMNENKAAYYDNDDLSKQVITGYDTEKVYNFSFNDLYRSQTFLKDEGSEGVGTKANRLHILSFVSSIIGVIAFTLTTIIIFNVFIHTAYTANPTDVILPTKDALSSFDTIALNFNFTRGGYFLLMGGLILTWLGFSMATPKNNISEPLFNLPAYITTNKTITGIPNEIHIRYVKERRTTDSNSYDTVDSGERYVNFEFTKGFNHTVYVTTLIDLDTHANQLEEINRNISSNNAMTLSLDKDLHISIPIISN</sequence>
<keyword evidence="1" id="KW-1133">Transmembrane helix</keyword>
<gene>
    <name evidence="2" type="ORF">DIZ80_06865</name>
</gene>
<evidence type="ECO:0000313" key="3">
    <source>
        <dbReference type="Proteomes" id="UP000254266"/>
    </source>
</evidence>